<dbReference type="GO" id="GO:0052689">
    <property type="term" value="F:carboxylic ester hydrolase activity"/>
    <property type="evidence" value="ECO:0007669"/>
    <property type="project" value="TreeGrafter"/>
</dbReference>
<proteinExistence type="predicted"/>
<evidence type="ECO:0000313" key="4">
    <source>
        <dbReference type="Proteomes" id="UP000653730"/>
    </source>
</evidence>
<dbReference type="Gene3D" id="3.40.50.1820">
    <property type="entry name" value="alpha/beta hydrolase"/>
    <property type="match status" value="1"/>
</dbReference>
<dbReference type="GO" id="GO:0006508">
    <property type="term" value="P:proteolysis"/>
    <property type="evidence" value="ECO:0007669"/>
    <property type="project" value="InterPro"/>
</dbReference>
<comment type="caution">
    <text evidence="3">The sequence shown here is derived from an EMBL/GenBank/DDBJ whole genome shotgun (WGS) entry which is preliminary data.</text>
</comment>
<dbReference type="EMBL" id="JACVDC010000098">
    <property type="protein sequence ID" value="MBC9798238.1"/>
    <property type="molecule type" value="Genomic_DNA"/>
</dbReference>
<dbReference type="PANTHER" id="PTHR43265:SF1">
    <property type="entry name" value="ESTERASE ESTD"/>
    <property type="match status" value="1"/>
</dbReference>
<organism evidence="3 4">
    <name type="scientific">Sinomicrobium weinanense</name>
    <dbReference type="NCBI Taxonomy" id="2842200"/>
    <lineage>
        <taxon>Bacteria</taxon>
        <taxon>Pseudomonadati</taxon>
        <taxon>Bacteroidota</taxon>
        <taxon>Flavobacteriia</taxon>
        <taxon>Flavobacteriales</taxon>
        <taxon>Flavobacteriaceae</taxon>
        <taxon>Sinomicrobium</taxon>
    </lineage>
</organism>
<dbReference type="SUPFAM" id="SSF53474">
    <property type="entry name" value="alpha/beta-Hydrolases"/>
    <property type="match status" value="1"/>
</dbReference>
<dbReference type="InterPro" id="IPR022742">
    <property type="entry name" value="Hydrolase_4"/>
</dbReference>
<protein>
    <submittedName>
        <fullName evidence="3">Alpha/beta hydrolase</fullName>
    </submittedName>
</protein>
<gene>
    <name evidence="3" type="ORF">IBL28_19880</name>
</gene>
<feature type="domain" description="Serine aminopeptidase S33" evidence="2">
    <location>
        <begin position="87"/>
        <end position="327"/>
    </location>
</feature>
<dbReference type="Pfam" id="PF12146">
    <property type="entry name" value="Hydrolase_4"/>
    <property type="match status" value="1"/>
</dbReference>
<dbReference type="InterPro" id="IPR053145">
    <property type="entry name" value="AB_hydrolase_Est10"/>
</dbReference>
<dbReference type="InterPro" id="IPR029058">
    <property type="entry name" value="AB_hydrolase_fold"/>
</dbReference>
<dbReference type="AlphaFoldDB" id="A0A926JVB2"/>
<dbReference type="InterPro" id="IPR002471">
    <property type="entry name" value="Pept_S9_AS"/>
</dbReference>
<dbReference type="GO" id="GO:0004252">
    <property type="term" value="F:serine-type endopeptidase activity"/>
    <property type="evidence" value="ECO:0007669"/>
    <property type="project" value="InterPro"/>
</dbReference>
<reference evidence="3 4" key="1">
    <citation type="submission" date="2020-09" db="EMBL/GenBank/DDBJ databases">
        <title>Sinomicrobium weinanense sp. nov., a halophilic bacteria isolated from saline-alkali soil.</title>
        <authorList>
            <person name="Wu P."/>
            <person name="Ren H."/>
            <person name="Mei Y."/>
            <person name="Liang Y."/>
            <person name="Chen Z."/>
        </authorList>
    </citation>
    <scope>NUCLEOTIDE SEQUENCE [LARGE SCALE GENOMIC DNA]</scope>
    <source>
        <strain evidence="3 4">FJxs</strain>
    </source>
</reference>
<dbReference type="RefSeq" id="WP_187967363.1">
    <property type="nucleotide sequence ID" value="NZ_JACVDC010000098.1"/>
</dbReference>
<dbReference type="Proteomes" id="UP000653730">
    <property type="component" value="Unassembled WGS sequence"/>
</dbReference>
<name>A0A926JVB2_9FLAO</name>
<accession>A0A926JVB2</accession>
<dbReference type="PROSITE" id="PS00708">
    <property type="entry name" value="PRO_ENDOPEP_SER"/>
    <property type="match status" value="1"/>
</dbReference>
<keyword evidence="4" id="KW-1185">Reference proteome</keyword>
<evidence type="ECO:0000256" key="1">
    <source>
        <dbReference type="ARBA" id="ARBA00022801"/>
    </source>
</evidence>
<dbReference type="PANTHER" id="PTHR43265">
    <property type="entry name" value="ESTERASE ESTD"/>
    <property type="match status" value="1"/>
</dbReference>
<evidence type="ECO:0000259" key="2">
    <source>
        <dbReference type="Pfam" id="PF12146"/>
    </source>
</evidence>
<keyword evidence="1 3" id="KW-0378">Hydrolase</keyword>
<evidence type="ECO:0000313" key="3">
    <source>
        <dbReference type="EMBL" id="MBC9798238.1"/>
    </source>
</evidence>
<sequence>MAKKFYLITIAFLVLLPIARRERKKSSILLNPVSENITFKNSKDNITFSGTLALPGKEGRFPAVILISGNGKNNRNSEFGNHKPFLDISNHFIKNNIAVLRYDKRGVGKSEGNFDAANSFDFAEDVKAALNYLLTRQDIQKNNIGLVGHSEGGLIAPIVAATSENVAYIVSLAGPSIPGNRILLSQQKALAEVRGIGKDKIKRSQKINREAFEIVNRYTNDSILKVKMLAYIRDISQGDPDKPKDITFDEYVNAQVKNILRPWMVNFLRYNPQEYIKQVTCPVLALNGSKDLQVLAKENLPRWKAILEKSGNKNVTIKEISNLNHQFQTCKTGLPEEYEKLNESFSPIVMEEMVKWIKKHLK</sequence>